<dbReference type="RefSeq" id="WP_073086536.1">
    <property type="nucleotide sequence ID" value="NZ_FQWS01000002.1"/>
</dbReference>
<dbReference type="Gene3D" id="3.40.800.10">
    <property type="entry name" value="Ureohydrolase domain"/>
    <property type="match status" value="1"/>
</dbReference>
<dbReference type="GO" id="GO:0033389">
    <property type="term" value="P:putrescine biosynthetic process from arginine, via agmatine"/>
    <property type="evidence" value="ECO:0007669"/>
    <property type="project" value="TreeGrafter"/>
</dbReference>
<dbReference type="STRING" id="1089305.SAMN05444148_2292"/>
<dbReference type="OrthoDB" id="9788689at2"/>
<dbReference type="GO" id="GO:0046872">
    <property type="term" value="F:metal ion binding"/>
    <property type="evidence" value="ECO:0007669"/>
    <property type="project" value="UniProtKB-KW"/>
</dbReference>
<dbReference type="Proteomes" id="UP000184522">
    <property type="component" value="Unassembled WGS sequence"/>
</dbReference>
<organism evidence="6 7">
    <name type="scientific">Winogradskyella jejuensis</name>
    <dbReference type="NCBI Taxonomy" id="1089305"/>
    <lineage>
        <taxon>Bacteria</taxon>
        <taxon>Pseudomonadati</taxon>
        <taxon>Bacteroidota</taxon>
        <taxon>Flavobacteriia</taxon>
        <taxon>Flavobacteriales</taxon>
        <taxon>Flavobacteriaceae</taxon>
        <taxon>Winogradskyella</taxon>
    </lineage>
</organism>
<dbReference type="PROSITE" id="PS51409">
    <property type="entry name" value="ARGINASE_2"/>
    <property type="match status" value="1"/>
</dbReference>
<dbReference type="CDD" id="cd09988">
    <property type="entry name" value="Formimidoylglutamase"/>
    <property type="match status" value="1"/>
</dbReference>
<evidence type="ECO:0000313" key="6">
    <source>
        <dbReference type="EMBL" id="SHH55152.1"/>
    </source>
</evidence>
<dbReference type="InterPro" id="IPR023696">
    <property type="entry name" value="Ureohydrolase_dom_sf"/>
</dbReference>
<dbReference type="InterPro" id="IPR006035">
    <property type="entry name" value="Ureohydrolase"/>
</dbReference>
<comment type="similarity">
    <text evidence="5">Belongs to the arginase family.</text>
</comment>
<dbReference type="SUPFAM" id="SSF52768">
    <property type="entry name" value="Arginase/deacetylase"/>
    <property type="match status" value="1"/>
</dbReference>
<accession>A0A1M5TWH5</accession>
<dbReference type="GO" id="GO:0008783">
    <property type="term" value="F:agmatinase activity"/>
    <property type="evidence" value="ECO:0007669"/>
    <property type="project" value="TreeGrafter"/>
</dbReference>
<keyword evidence="7" id="KW-1185">Reference proteome</keyword>
<proteinExistence type="inferred from homology"/>
<evidence type="ECO:0000256" key="1">
    <source>
        <dbReference type="ARBA" id="ARBA00022723"/>
    </source>
</evidence>
<name>A0A1M5TWH5_9FLAO</name>
<evidence type="ECO:0000313" key="7">
    <source>
        <dbReference type="Proteomes" id="UP000184522"/>
    </source>
</evidence>
<keyword evidence="2" id="KW-0378">Hydrolase</keyword>
<dbReference type="Pfam" id="PF00491">
    <property type="entry name" value="Arginase"/>
    <property type="match status" value="1"/>
</dbReference>
<dbReference type="AlphaFoldDB" id="A0A1M5TWH5"/>
<dbReference type="PANTHER" id="PTHR11358:SF35">
    <property type="entry name" value="FORMIMIDOYLGLUTAMASE"/>
    <property type="match status" value="1"/>
</dbReference>
<keyword evidence="3" id="KW-0369">Histidine metabolism</keyword>
<keyword evidence="4" id="KW-0464">Manganese</keyword>
<sequence length="342" mass="38159">MQNLILFTSNHLKSTVKTRKGETKLGEHVQLINNLTTIYEDIKALDVDYVIFGVCEDIGVIANHGKSGTYKAWDATIKILLNTQSNAFLNAKKILVLGYLEYEEQLKFVKDESLTDKKRVALARKLTETVDEDVSHLVFSIIKAGKTPIIIGGGHNNAYGNIKGTSLALKQPVNAINFDAHHDFRPEEGRHSGNGFSYAYNEGFLKNYFIFGLHENYISQKSLETLNETKSIEYNTFEALYVRKEQGFSDELKRAIAHVGNSSFGIEVDCDAIENVPSSAMTPSGFSSSKARQFVNKLGQQKNAKYLHICEAAPSKKNKAQVGKLISYLIIDFIKAHANRNS</sequence>
<evidence type="ECO:0000256" key="4">
    <source>
        <dbReference type="ARBA" id="ARBA00023211"/>
    </source>
</evidence>
<reference evidence="7" key="1">
    <citation type="submission" date="2016-11" db="EMBL/GenBank/DDBJ databases">
        <authorList>
            <person name="Varghese N."/>
            <person name="Submissions S."/>
        </authorList>
    </citation>
    <scope>NUCLEOTIDE SEQUENCE [LARGE SCALE GENOMIC DNA]</scope>
    <source>
        <strain evidence="7">DSM 25330</strain>
    </source>
</reference>
<dbReference type="EMBL" id="FQWS01000002">
    <property type="protein sequence ID" value="SHH55152.1"/>
    <property type="molecule type" value="Genomic_DNA"/>
</dbReference>
<protein>
    <submittedName>
        <fullName evidence="6">Formiminoglutamase</fullName>
    </submittedName>
</protein>
<dbReference type="GO" id="GO:0006547">
    <property type="term" value="P:L-histidine metabolic process"/>
    <property type="evidence" value="ECO:0007669"/>
    <property type="project" value="UniProtKB-KW"/>
</dbReference>
<evidence type="ECO:0000256" key="5">
    <source>
        <dbReference type="PROSITE-ProRule" id="PRU00742"/>
    </source>
</evidence>
<gene>
    <name evidence="6" type="ORF">SAMN05444148_2292</name>
</gene>
<evidence type="ECO:0000256" key="2">
    <source>
        <dbReference type="ARBA" id="ARBA00022801"/>
    </source>
</evidence>
<evidence type="ECO:0000256" key="3">
    <source>
        <dbReference type="ARBA" id="ARBA00022808"/>
    </source>
</evidence>
<dbReference type="PANTHER" id="PTHR11358">
    <property type="entry name" value="ARGINASE/AGMATINASE"/>
    <property type="match status" value="1"/>
</dbReference>
<keyword evidence="1" id="KW-0479">Metal-binding</keyword>